<dbReference type="Proteomes" id="UP001168540">
    <property type="component" value="Unassembled WGS sequence"/>
</dbReference>
<gene>
    <name evidence="1" type="ORF">QU481_00230</name>
</gene>
<sequence>MTITSNFQANLATLPATDAIDALELVSSTGAVVARLENRPGTAGSVRVYHALLKEFGEINQAAAQRGLEIYAEHVADAQANPGKHPNIDRLFPIAEQGVPALQVSLFANVAG</sequence>
<protein>
    <submittedName>
        <fullName evidence="1">DUF2322 family protein</fullName>
    </submittedName>
</protein>
<keyword evidence="2" id="KW-1185">Reference proteome</keyword>
<dbReference type="PIRSF" id="PIRSF019302">
    <property type="entry name" value="UCP019302"/>
    <property type="match status" value="1"/>
</dbReference>
<organism evidence="1 2">
    <name type="scientific">Crenobacter oryzisoli</name>
    <dbReference type="NCBI Taxonomy" id="3056844"/>
    <lineage>
        <taxon>Bacteria</taxon>
        <taxon>Pseudomonadati</taxon>
        <taxon>Pseudomonadota</taxon>
        <taxon>Betaproteobacteria</taxon>
        <taxon>Neisseriales</taxon>
        <taxon>Neisseriaceae</taxon>
        <taxon>Crenobacter</taxon>
    </lineage>
</organism>
<name>A0ABT7XHT0_9NEIS</name>
<proteinExistence type="predicted"/>
<reference evidence="1" key="1">
    <citation type="submission" date="2023-06" db="EMBL/GenBank/DDBJ databases">
        <authorList>
            <person name="Zhang S."/>
        </authorList>
    </citation>
    <scope>NUCLEOTIDE SEQUENCE</scope>
    <source>
        <strain evidence="1">SG2303</strain>
    </source>
</reference>
<dbReference type="Pfam" id="PF10084">
    <property type="entry name" value="DUF2322"/>
    <property type="match status" value="1"/>
</dbReference>
<dbReference type="EMBL" id="JAUEDK010000001">
    <property type="protein sequence ID" value="MDN0073326.1"/>
    <property type="molecule type" value="Genomic_DNA"/>
</dbReference>
<evidence type="ECO:0000313" key="1">
    <source>
        <dbReference type="EMBL" id="MDN0073326.1"/>
    </source>
</evidence>
<accession>A0ABT7XHT0</accession>
<dbReference type="RefSeq" id="WP_289827845.1">
    <property type="nucleotide sequence ID" value="NZ_JAUEDK010000001.1"/>
</dbReference>
<dbReference type="InterPro" id="IPR016755">
    <property type="entry name" value="UCP019302"/>
</dbReference>
<comment type="caution">
    <text evidence="1">The sequence shown here is derived from an EMBL/GenBank/DDBJ whole genome shotgun (WGS) entry which is preliminary data.</text>
</comment>
<evidence type="ECO:0000313" key="2">
    <source>
        <dbReference type="Proteomes" id="UP001168540"/>
    </source>
</evidence>